<dbReference type="InterPro" id="IPR027443">
    <property type="entry name" value="IPNS-like_sf"/>
</dbReference>
<organism evidence="1 2">
    <name type="scientific">Streptacidiphilus alkalitolerans</name>
    <dbReference type="NCBI Taxonomy" id="3342712"/>
    <lineage>
        <taxon>Bacteria</taxon>
        <taxon>Bacillati</taxon>
        <taxon>Actinomycetota</taxon>
        <taxon>Actinomycetes</taxon>
        <taxon>Kitasatosporales</taxon>
        <taxon>Streptomycetaceae</taxon>
        <taxon>Streptacidiphilus</taxon>
    </lineage>
</organism>
<name>A0ABV6VC18_9ACTN</name>
<dbReference type="Pfam" id="PF03171">
    <property type="entry name" value="2OG-FeII_Oxy"/>
    <property type="match status" value="1"/>
</dbReference>
<dbReference type="Gene3D" id="2.60.120.330">
    <property type="entry name" value="B-lactam Antibiotic, Isopenicillin N Synthase, Chain"/>
    <property type="match status" value="1"/>
</dbReference>
<dbReference type="GO" id="GO:0051213">
    <property type="term" value="F:dioxygenase activity"/>
    <property type="evidence" value="ECO:0007669"/>
    <property type="project" value="UniProtKB-KW"/>
</dbReference>
<evidence type="ECO:0000313" key="2">
    <source>
        <dbReference type="Proteomes" id="UP001592582"/>
    </source>
</evidence>
<dbReference type="InterPro" id="IPR044861">
    <property type="entry name" value="IPNS-like_FE2OG_OXY"/>
</dbReference>
<keyword evidence="1" id="KW-0560">Oxidoreductase</keyword>
<protein>
    <submittedName>
        <fullName evidence="1">Isopenicillin N synthase family dioxygenase</fullName>
    </submittedName>
</protein>
<dbReference type="PANTHER" id="PTHR10209">
    <property type="entry name" value="OXIDOREDUCTASE, 2OG-FE II OXYGENASE FAMILY PROTEIN"/>
    <property type="match status" value="1"/>
</dbReference>
<dbReference type="PROSITE" id="PS51471">
    <property type="entry name" value="FE2OG_OXY"/>
    <property type="match status" value="1"/>
</dbReference>
<dbReference type="InterPro" id="IPR026992">
    <property type="entry name" value="DIOX_N"/>
</dbReference>
<dbReference type="EMBL" id="JBHEZX010000007">
    <property type="protein sequence ID" value="MFC1411265.1"/>
    <property type="molecule type" value="Genomic_DNA"/>
</dbReference>
<dbReference type="InterPro" id="IPR005123">
    <property type="entry name" value="Oxoglu/Fe-dep_dioxygenase_dom"/>
</dbReference>
<reference evidence="1 2" key="1">
    <citation type="submission" date="2024-09" db="EMBL/GenBank/DDBJ databases">
        <authorList>
            <person name="Lee S.D."/>
        </authorList>
    </citation>
    <scope>NUCLEOTIDE SEQUENCE [LARGE SCALE GENOMIC DNA]</scope>
    <source>
        <strain evidence="1 2">N1-1</strain>
    </source>
</reference>
<sequence length="350" mass="37821">MAPTATRPSGTSASDAVVTLVEGYVPVIDLSSARGGGAEARLSVARALGEVCETSGFLAVVGHGVPAGTIAEMYRATREFFALPNARKTALASSADDPLMRGFGRQGSLAASNPDASVAEERALPDLSETFTYNRLGEPGAAQLPPGSDPLLTTPNKWPELPGFAEAYRRYYAAMEQLAQEVMRLFALALDLPETWFDDKIDDHMTNLTANYYPAQAVPPEPGQLRKGQHSDWGSLTILYQDGAPGGLQVLDKAGEWLDVPAVDGSFVVNIGDLMAIWTNDRWVSTVHRVVNPPREQSSRERFSVPFFHQPNYSALIECIPTCAGPGNPPRHPAVRSGEYIMGKFRRAYG</sequence>
<proteinExistence type="predicted"/>
<keyword evidence="2" id="KW-1185">Reference proteome</keyword>
<gene>
    <name evidence="1" type="ORF">ACEZDG_18540</name>
</gene>
<evidence type="ECO:0000313" key="1">
    <source>
        <dbReference type="EMBL" id="MFC1411265.1"/>
    </source>
</evidence>
<comment type="caution">
    <text evidence="1">The sequence shown here is derived from an EMBL/GenBank/DDBJ whole genome shotgun (WGS) entry which is preliminary data.</text>
</comment>
<dbReference type="Pfam" id="PF14226">
    <property type="entry name" value="DIOX_N"/>
    <property type="match status" value="1"/>
</dbReference>
<dbReference type="SUPFAM" id="SSF51197">
    <property type="entry name" value="Clavaminate synthase-like"/>
    <property type="match status" value="1"/>
</dbReference>
<dbReference type="PRINTS" id="PR00682">
    <property type="entry name" value="IPNSYNTHASE"/>
</dbReference>
<accession>A0ABV6VC18</accession>
<keyword evidence="1" id="KW-0223">Dioxygenase</keyword>
<dbReference type="PANTHER" id="PTHR10209:SF881">
    <property type="entry name" value="FI07970P-RELATED"/>
    <property type="match status" value="1"/>
</dbReference>
<dbReference type="Proteomes" id="UP001592582">
    <property type="component" value="Unassembled WGS sequence"/>
</dbReference>